<dbReference type="EMBL" id="JAACJM010000248">
    <property type="protein sequence ID" value="KAF5335040.1"/>
    <property type="molecule type" value="Genomic_DNA"/>
</dbReference>
<dbReference type="Proteomes" id="UP000559256">
    <property type="component" value="Unassembled WGS sequence"/>
</dbReference>
<keyword evidence="1" id="KW-0346">Stress response</keyword>
<dbReference type="SUPFAM" id="SSF49764">
    <property type="entry name" value="HSP20-like chaperones"/>
    <property type="match status" value="1"/>
</dbReference>
<evidence type="ECO:0008006" key="8">
    <source>
        <dbReference type="Google" id="ProtNLM"/>
    </source>
</evidence>
<comment type="similarity">
    <text evidence="2 3">Belongs to the small heat shock protein (HSP20) family.</text>
</comment>
<dbReference type="Gene3D" id="2.60.40.790">
    <property type="match status" value="1"/>
</dbReference>
<protein>
    <recommendedName>
        <fullName evidence="8">Small heat shock protein</fullName>
    </recommendedName>
</protein>
<evidence type="ECO:0000256" key="1">
    <source>
        <dbReference type="ARBA" id="ARBA00023016"/>
    </source>
</evidence>
<dbReference type="CDD" id="cd06464">
    <property type="entry name" value="ACD_sHsps-like"/>
    <property type="match status" value="1"/>
</dbReference>
<dbReference type="InterPro" id="IPR007052">
    <property type="entry name" value="CS_dom"/>
</dbReference>
<sequence length="157" mass="17775">MSVYHYEPFYNFDRFFDEFLNAPRSGNNQQRIQQGSQGEGGNAITQALKPRMDLHEDSKKNIVTATFELPSMKKEDINIDVHDSHLTVSGEPKVSEEHQDSNGWAVRERRFGKFSRTLRLPQGVKDDEIKATMDHGVLTVTFPKAAPEAAPKKISIS</sequence>
<evidence type="ECO:0000256" key="2">
    <source>
        <dbReference type="PROSITE-ProRule" id="PRU00285"/>
    </source>
</evidence>
<keyword evidence="7" id="KW-1185">Reference proteome</keyword>
<dbReference type="AlphaFoldDB" id="A0A8H5C4B5"/>
<evidence type="ECO:0000313" key="7">
    <source>
        <dbReference type="Proteomes" id="UP000559256"/>
    </source>
</evidence>
<comment type="caution">
    <text evidence="6">The sequence shown here is derived from an EMBL/GenBank/DDBJ whole genome shotgun (WGS) entry which is preliminary data.</text>
</comment>
<evidence type="ECO:0000259" key="4">
    <source>
        <dbReference type="PROSITE" id="PS01031"/>
    </source>
</evidence>
<organism evidence="6 7">
    <name type="scientific">Tetrapyrgos nigripes</name>
    <dbReference type="NCBI Taxonomy" id="182062"/>
    <lineage>
        <taxon>Eukaryota</taxon>
        <taxon>Fungi</taxon>
        <taxon>Dikarya</taxon>
        <taxon>Basidiomycota</taxon>
        <taxon>Agaricomycotina</taxon>
        <taxon>Agaricomycetes</taxon>
        <taxon>Agaricomycetidae</taxon>
        <taxon>Agaricales</taxon>
        <taxon>Marasmiineae</taxon>
        <taxon>Marasmiaceae</taxon>
        <taxon>Tetrapyrgos</taxon>
    </lineage>
</organism>
<accession>A0A8H5C4B5</accession>
<dbReference type="PROSITE" id="PS51203">
    <property type="entry name" value="CS"/>
    <property type="match status" value="1"/>
</dbReference>
<reference evidence="6 7" key="1">
    <citation type="journal article" date="2020" name="ISME J.">
        <title>Uncovering the hidden diversity of litter-decomposition mechanisms in mushroom-forming fungi.</title>
        <authorList>
            <person name="Floudas D."/>
            <person name="Bentzer J."/>
            <person name="Ahren D."/>
            <person name="Johansson T."/>
            <person name="Persson P."/>
            <person name="Tunlid A."/>
        </authorList>
    </citation>
    <scope>NUCLEOTIDE SEQUENCE [LARGE SCALE GENOMIC DNA]</scope>
    <source>
        <strain evidence="6 7">CBS 291.85</strain>
    </source>
</reference>
<dbReference type="InterPro" id="IPR002068">
    <property type="entry name" value="A-crystallin/Hsp20_dom"/>
</dbReference>
<dbReference type="PANTHER" id="PTHR11527">
    <property type="entry name" value="HEAT-SHOCK PROTEIN 20 FAMILY MEMBER"/>
    <property type="match status" value="1"/>
</dbReference>
<evidence type="ECO:0000256" key="3">
    <source>
        <dbReference type="RuleBase" id="RU003616"/>
    </source>
</evidence>
<name>A0A8H5C4B5_9AGAR</name>
<gene>
    <name evidence="6" type="ORF">D9758_017434</name>
</gene>
<proteinExistence type="inferred from homology"/>
<evidence type="ECO:0000259" key="5">
    <source>
        <dbReference type="PROSITE" id="PS51203"/>
    </source>
</evidence>
<dbReference type="PROSITE" id="PS01031">
    <property type="entry name" value="SHSP"/>
    <property type="match status" value="1"/>
</dbReference>
<feature type="domain" description="CS" evidence="5">
    <location>
        <begin position="47"/>
        <end position="157"/>
    </location>
</feature>
<evidence type="ECO:0000313" key="6">
    <source>
        <dbReference type="EMBL" id="KAF5335040.1"/>
    </source>
</evidence>
<dbReference type="OrthoDB" id="1431247at2759"/>
<dbReference type="InterPro" id="IPR008978">
    <property type="entry name" value="HSP20-like_chaperone"/>
</dbReference>
<feature type="domain" description="SHSP" evidence="4">
    <location>
        <begin position="43"/>
        <end position="157"/>
    </location>
</feature>
<dbReference type="Pfam" id="PF00011">
    <property type="entry name" value="HSP20"/>
    <property type="match status" value="1"/>
</dbReference>
<dbReference type="InterPro" id="IPR031107">
    <property type="entry name" value="Small_HSP"/>
</dbReference>